<reference evidence="2 3" key="1">
    <citation type="submission" date="2019-12" db="EMBL/GenBank/DDBJ databases">
        <authorList>
            <person name="Alioto T."/>
            <person name="Alioto T."/>
            <person name="Gomez Garrido J."/>
        </authorList>
    </citation>
    <scope>NUCLEOTIDE SEQUENCE [LARGE SCALE GENOMIC DNA]</scope>
</reference>
<protein>
    <submittedName>
        <fullName evidence="2">Uncharacterized protein LOC105176017</fullName>
    </submittedName>
</protein>
<dbReference type="Gramene" id="OE9A057206T1">
    <property type="protein sequence ID" value="OE9A057206C1"/>
    <property type="gene ID" value="OE9A057206"/>
</dbReference>
<sequence length="107" mass="12530">MVKKESNQDSRPESESRVTEPEEKKQVTAEVQDVTNKDLKVQIEDYFKNSNEDALPLILESILKRRISGKHDDTDDELMEELQMQQIDNVKDQDFESDFEEGHETDE</sequence>
<name>A0A8S0T7N7_OLEEU</name>
<gene>
    <name evidence="2" type="ORF">OLEA9_A057206</name>
</gene>
<feature type="region of interest" description="Disordered" evidence="1">
    <location>
        <begin position="87"/>
        <end position="107"/>
    </location>
</feature>
<evidence type="ECO:0000313" key="2">
    <source>
        <dbReference type="EMBL" id="CAA3000921.1"/>
    </source>
</evidence>
<dbReference type="OrthoDB" id="1936793at2759"/>
<dbReference type="EMBL" id="CACTIH010005720">
    <property type="protein sequence ID" value="CAA3000921.1"/>
    <property type="molecule type" value="Genomic_DNA"/>
</dbReference>
<comment type="caution">
    <text evidence="2">The sequence shown here is derived from an EMBL/GenBank/DDBJ whole genome shotgun (WGS) entry which is preliminary data.</text>
</comment>
<evidence type="ECO:0000313" key="3">
    <source>
        <dbReference type="Proteomes" id="UP000594638"/>
    </source>
</evidence>
<organism evidence="2 3">
    <name type="scientific">Olea europaea subsp. europaea</name>
    <dbReference type="NCBI Taxonomy" id="158383"/>
    <lineage>
        <taxon>Eukaryota</taxon>
        <taxon>Viridiplantae</taxon>
        <taxon>Streptophyta</taxon>
        <taxon>Embryophyta</taxon>
        <taxon>Tracheophyta</taxon>
        <taxon>Spermatophyta</taxon>
        <taxon>Magnoliopsida</taxon>
        <taxon>eudicotyledons</taxon>
        <taxon>Gunneridae</taxon>
        <taxon>Pentapetalae</taxon>
        <taxon>asterids</taxon>
        <taxon>lamiids</taxon>
        <taxon>Lamiales</taxon>
        <taxon>Oleaceae</taxon>
        <taxon>Oleeae</taxon>
        <taxon>Olea</taxon>
    </lineage>
</organism>
<keyword evidence="3" id="KW-1185">Reference proteome</keyword>
<dbReference type="AlphaFoldDB" id="A0A8S0T7N7"/>
<accession>A0A8S0T7N7</accession>
<evidence type="ECO:0000256" key="1">
    <source>
        <dbReference type="SAM" id="MobiDB-lite"/>
    </source>
</evidence>
<feature type="region of interest" description="Disordered" evidence="1">
    <location>
        <begin position="1"/>
        <end position="31"/>
    </location>
</feature>
<proteinExistence type="predicted"/>
<dbReference type="Proteomes" id="UP000594638">
    <property type="component" value="Unassembled WGS sequence"/>
</dbReference>
<feature type="compositionally biased region" description="Basic and acidic residues" evidence="1">
    <location>
        <begin position="1"/>
        <end position="27"/>
    </location>
</feature>
<feature type="compositionally biased region" description="Acidic residues" evidence="1">
    <location>
        <begin position="95"/>
        <end position="107"/>
    </location>
</feature>